<dbReference type="InterPro" id="IPR036643">
    <property type="entry name" value="RNApol_insert_sf"/>
</dbReference>
<feature type="domain" description="DNA-directed RNA polymerase RpoA/D/Rpb3-type" evidence="7">
    <location>
        <begin position="56"/>
        <end position="336"/>
    </location>
</feature>
<dbReference type="PANTHER" id="PTHR11800:SF13">
    <property type="entry name" value="DNA-DIRECTED RNA POLYMERASES I AND III SUBUNIT RPAC1"/>
    <property type="match status" value="1"/>
</dbReference>
<dbReference type="SMART" id="SM00662">
    <property type="entry name" value="RPOLD"/>
    <property type="match status" value="1"/>
</dbReference>
<dbReference type="Pfam" id="PF01193">
    <property type="entry name" value="RNA_pol_L"/>
    <property type="match status" value="1"/>
</dbReference>
<dbReference type="InterPro" id="IPR050518">
    <property type="entry name" value="Rpo3/RPB3_RNA_Pol_subunit"/>
</dbReference>
<dbReference type="HAMAP" id="MF_00320">
    <property type="entry name" value="RNApol_arch_Rpo3"/>
    <property type="match status" value="1"/>
</dbReference>
<dbReference type="SUPFAM" id="SSF56553">
    <property type="entry name" value="Insert subdomain of RNA polymerase alpha subunit"/>
    <property type="match status" value="1"/>
</dbReference>
<dbReference type="Gene3D" id="2.170.120.12">
    <property type="entry name" value="DNA-directed RNA polymerase, insert domain"/>
    <property type="match status" value="1"/>
</dbReference>
<comment type="subcellular location">
    <subcellularLocation>
        <location evidence="1">Nucleus</location>
    </subcellularLocation>
</comment>
<dbReference type="GO" id="GO:0005736">
    <property type="term" value="C:RNA polymerase I complex"/>
    <property type="evidence" value="ECO:0007669"/>
    <property type="project" value="TreeGrafter"/>
</dbReference>
<accession>A0AAV5AM71</accession>
<dbReference type="CDD" id="cd07032">
    <property type="entry name" value="RNAP_I_II_AC40"/>
    <property type="match status" value="1"/>
</dbReference>
<evidence type="ECO:0000256" key="1">
    <source>
        <dbReference type="ARBA" id="ARBA00004123"/>
    </source>
</evidence>
<dbReference type="GO" id="GO:0006351">
    <property type="term" value="P:DNA-templated transcription"/>
    <property type="evidence" value="ECO:0007669"/>
    <property type="project" value="InterPro"/>
</dbReference>
<comment type="similarity">
    <text evidence="6">Belongs to the archaeal Rpo3/eukaryotic RPB3 RNA polymerase subunit family.</text>
</comment>
<dbReference type="PANTHER" id="PTHR11800">
    <property type="entry name" value="DNA-DIRECTED RNA POLYMERASE"/>
    <property type="match status" value="1"/>
</dbReference>
<dbReference type="SUPFAM" id="SSF55257">
    <property type="entry name" value="RBP11-like subunits of RNA polymerase"/>
    <property type="match status" value="1"/>
</dbReference>
<evidence type="ECO:0000313" key="9">
    <source>
        <dbReference type="Proteomes" id="UP001050691"/>
    </source>
</evidence>
<evidence type="ECO:0000313" key="8">
    <source>
        <dbReference type="EMBL" id="GJJ13030.1"/>
    </source>
</evidence>
<comment type="caution">
    <text evidence="8">The sequence shown here is derived from an EMBL/GenBank/DDBJ whole genome shotgun (WGS) entry which is preliminary data.</text>
</comment>
<name>A0AAV5AM71_9AGAM</name>
<dbReference type="Proteomes" id="UP001050691">
    <property type="component" value="Unassembled WGS sequence"/>
</dbReference>
<dbReference type="FunFam" id="2.170.120.12:FF:000003">
    <property type="entry name" value="Dna-directed rna polymerases i and iii subunit"/>
    <property type="match status" value="1"/>
</dbReference>
<reference evidence="8" key="1">
    <citation type="submission" date="2021-10" db="EMBL/GenBank/DDBJ databases">
        <title>De novo Genome Assembly of Clathrus columnatus (Basidiomycota, Fungi) Using Illumina and Nanopore Sequence Data.</title>
        <authorList>
            <person name="Ogiso-Tanaka E."/>
            <person name="Itagaki H."/>
            <person name="Hosoya T."/>
            <person name="Hosaka K."/>
        </authorList>
    </citation>
    <scope>NUCLEOTIDE SEQUENCE</scope>
    <source>
        <strain evidence="8">MO-923</strain>
    </source>
</reference>
<organism evidence="8 9">
    <name type="scientific">Clathrus columnatus</name>
    <dbReference type="NCBI Taxonomy" id="1419009"/>
    <lineage>
        <taxon>Eukaryota</taxon>
        <taxon>Fungi</taxon>
        <taxon>Dikarya</taxon>
        <taxon>Basidiomycota</taxon>
        <taxon>Agaricomycotina</taxon>
        <taxon>Agaricomycetes</taxon>
        <taxon>Phallomycetidae</taxon>
        <taxon>Phallales</taxon>
        <taxon>Clathraceae</taxon>
        <taxon>Clathrus</taxon>
    </lineage>
</organism>
<dbReference type="InterPro" id="IPR022842">
    <property type="entry name" value="RNAP_Rpo3/Rpb3/RPAC1"/>
</dbReference>
<dbReference type="EMBL" id="BPWL01000008">
    <property type="protein sequence ID" value="GJJ13030.1"/>
    <property type="molecule type" value="Genomic_DNA"/>
</dbReference>
<dbReference type="AlphaFoldDB" id="A0AAV5AM71"/>
<proteinExistence type="inferred from homology"/>
<dbReference type="NCBIfam" id="NF001988">
    <property type="entry name" value="PRK00783.1"/>
    <property type="match status" value="1"/>
</dbReference>
<dbReference type="Pfam" id="PF01000">
    <property type="entry name" value="RNA_pol_A_bac"/>
    <property type="match status" value="1"/>
</dbReference>
<dbReference type="GO" id="GO:0003899">
    <property type="term" value="F:DNA-directed RNA polymerase activity"/>
    <property type="evidence" value="ECO:0007669"/>
    <property type="project" value="InterPro"/>
</dbReference>
<evidence type="ECO:0000256" key="2">
    <source>
        <dbReference type="ARBA" id="ARBA00022083"/>
    </source>
</evidence>
<dbReference type="GO" id="GO:0046983">
    <property type="term" value="F:protein dimerization activity"/>
    <property type="evidence" value="ECO:0007669"/>
    <property type="project" value="InterPro"/>
</dbReference>
<dbReference type="Gene3D" id="3.30.1360.10">
    <property type="entry name" value="RNA polymerase, RBP11-like subunit"/>
    <property type="match status" value="1"/>
</dbReference>
<evidence type="ECO:0000256" key="4">
    <source>
        <dbReference type="ARBA" id="ARBA00023163"/>
    </source>
</evidence>
<protein>
    <recommendedName>
        <fullName evidence="2">DNA-directed RNA polymerases I and III subunit RPAC1</fullName>
    </recommendedName>
</protein>
<dbReference type="InterPro" id="IPR011263">
    <property type="entry name" value="DNA-dir_RNA_pol_RpoA/D/Rpb3"/>
</dbReference>
<dbReference type="GO" id="GO:0005666">
    <property type="term" value="C:RNA polymerase III complex"/>
    <property type="evidence" value="ECO:0007669"/>
    <property type="project" value="TreeGrafter"/>
</dbReference>
<evidence type="ECO:0000256" key="5">
    <source>
        <dbReference type="ARBA" id="ARBA00023242"/>
    </source>
</evidence>
<dbReference type="InterPro" id="IPR033901">
    <property type="entry name" value="RNAPI/III_AC40"/>
</dbReference>
<dbReference type="InterPro" id="IPR036603">
    <property type="entry name" value="RBP11-like"/>
</dbReference>
<dbReference type="GO" id="GO:0055029">
    <property type="term" value="C:nuclear DNA-directed RNA polymerase complex"/>
    <property type="evidence" value="ECO:0007669"/>
    <property type="project" value="UniProtKB-ARBA"/>
</dbReference>
<gene>
    <name evidence="8" type="ORF">Clacol_007279</name>
</gene>
<evidence type="ECO:0000259" key="7">
    <source>
        <dbReference type="SMART" id="SM00662"/>
    </source>
</evidence>
<evidence type="ECO:0000256" key="6">
    <source>
        <dbReference type="ARBA" id="ARBA00025804"/>
    </source>
</evidence>
<dbReference type="InterPro" id="IPR011262">
    <property type="entry name" value="DNA-dir_RNA_pol_insert"/>
</dbReference>
<sequence>MTIDDPRRLVRVHAEHVSGVASTDCPGTYPGEDHSWNLDVFKQNLQVKVYRLSDRSCEFDLVGVDASIANALRRILISEVLVPTVAIENVYVWNNTSVVVDEVLSHRLGLVPLNVDPALLEFKDGGDSTDRNTIVFKLNVACSRNPDAAKGETDPDKLYINSNVYSSNLVWDPQGEQADIFNGNSPAPTNSNILLAKLRPGQEIDMELHAIKGLGKEHAKWSPVATASYRLHPYIKIVSPIPPALIPKFKSCFSPGVIQVRKKSFEKEEAYVADSRKESMSREVFRHEEFEGKVELGRVRDWFIFNIESEGPYAPERLLIEAIGVMREKIATLRKSTNALSIEMDTIVNLDADVEMGGT</sequence>
<keyword evidence="5" id="KW-0539">Nucleus</keyword>
<keyword evidence="3" id="KW-0240">DNA-directed RNA polymerase</keyword>
<keyword evidence="9" id="KW-1185">Reference proteome</keyword>
<keyword evidence="4" id="KW-0804">Transcription</keyword>
<evidence type="ECO:0000256" key="3">
    <source>
        <dbReference type="ARBA" id="ARBA00022478"/>
    </source>
</evidence>